<keyword evidence="5" id="KW-1185">Reference proteome</keyword>
<evidence type="ECO:0000256" key="2">
    <source>
        <dbReference type="PROSITE-ProRule" id="PRU00284"/>
    </source>
</evidence>
<keyword evidence="1 2" id="KW-0807">Transducer</keyword>
<protein>
    <submittedName>
        <fullName evidence="4">Methyl-accepting chemotaxis sensory transducer</fullName>
    </submittedName>
</protein>
<reference evidence="5" key="1">
    <citation type="submission" date="2016-10" db="EMBL/GenBank/DDBJ databases">
        <authorList>
            <person name="Varghese N."/>
            <person name="Submissions S."/>
        </authorList>
    </citation>
    <scope>NUCLEOTIDE SEQUENCE [LARGE SCALE GENOMIC DNA]</scope>
    <source>
        <strain evidence="5">DSM 17465</strain>
    </source>
</reference>
<dbReference type="Pfam" id="PF13682">
    <property type="entry name" value="CZB"/>
    <property type="match status" value="1"/>
</dbReference>
<feature type="domain" description="Methyl-accepting transducer" evidence="3">
    <location>
        <begin position="73"/>
        <end position="309"/>
    </location>
</feature>
<dbReference type="AlphaFoldDB" id="A0A1I7DQ44"/>
<dbReference type="EMBL" id="FPBD01000009">
    <property type="protein sequence ID" value="SFU13756.1"/>
    <property type="molecule type" value="Genomic_DNA"/>
</dbReference>
<evidence type="ECO:0000259" key="3">
    <source>
        <dbReference type="PROSITE" id="PS50111"/>
    </source>
</evidence>
<dbReference type="InterPro" id="IPR004089">
    <property type="entry name" value="MCPsignal_dom"/>
</dbReference>
<dbReference type="RefSeq" id="WP_054785613.1">
    <property type="nucleotide sequence ID" value="NZ_FPBD01000009.1"/>
</dbReference>
<dbReference type="PANTHER" id="PTHR32089:SF112">
    <property type="entry name" value="LYSOZYME-LIKE PROTEIN-RELATED"/>
    <property type="match status" value="1"/>
</dbReference>
<dbReference type="SUPFAM" id="SSF58104">
    <property type="entry name" value="Methyl-accepting chemotaxis protein (MCP) signaling domain"/>
    <property type="match status" value="1"/>
</dbReference>
<dbReference type="GO" id="GO:0007165">
    <property type="term" value="P:signal transduction"/>
    <property type="evidence" value="ECO:0007669"/>
    <property type="project" value="UniProtKB-KW"/>
</dbReference>
<dbReference type="GO" id="GO:0016020">
    <property type="term" value="C:membrane"/>
    <property type="evidence" value="ECO:0007669"/>
    <property type="project" value="InterPro"/>
</dbReference>
<gene>
    <name evidence="4" type="ORF">SAMN05444141_109313</name>
</gene>
<evidence type="ECO:0000313" key="4">
    <source>
        <dbReference type="EMBL" id="SFU13756.1"/>
    </source>
</evidence>
<dbReference type="PANTHER" id="PTHR32089">
    <property type="entry name" value="METHYL-ACCEPTING CHEMOTAXIS PROTEIN MCPB"/>
    <property type="match status" value="1"/>
</dbReference>
<dbReference type="Gene3D" id="1.20.120.30">
    <property type="entry name" value="Aspartate receptor, ligand-binding domain"/>
    <property type="match status" value="1"/>
</dbReference>
<sequence>MNWSGMLKGAPKAQASHEADVELISREGIDALLLALMEDRPLPEVDGISPDLYQRFEALKQKMDTQDENTLGQTVEYSLQASESMAAISQITWHIRKADEGAQTIATGVEELNVSFSEIASSAQGAADAVESANVAMQQGEAATRESADASQHIGQFFETMIEAANELTAAAVQIGTFVGTIEGLAKQTNLLALNATIEAARAGEAGKGFAVVASEVKDLSGQTQQATDDIRTRIETLQGHVNDVNSSVSDAQSLVGKSIDNSQNAESLISEVLRDVGVASTQMREIARQLTQQEEATHEINRGVHSIAGHARDVNERIEHVIQTVAQSESIVEEQFTEFEKRGVPNFILHRAKADHIIWKKRLAEMSVGLSSLQVTELSDHHQCRLGKWYDKVEDPRLRDSLAFKKLLPVHAEVHEQGKECARMLETGNHEGADAAYKRMETASIDVLRYLDELLTRR</sequence>
<dbReference type="Gene3D" id="1.10.287.950">
    <property type="entry name" value="Methyl-accepting chemotaxis protein"/>
    <property type="match status" value="1"/>
</dbReference>
<proteinExistence type="predicted"/>
<name>A0A1I7DQ44_9HYPH</name>
<evidence type="ECO:0000313" key="5">
    <source>
        <dbReference type="Proteomes" id="UP000183371"/>
    </source>
</evidence>
<dbReference type="SMART" id="SM00283">
    <property type="entry name" value="MA"/>
    <property type="match status" value="1"/>
</dbReference>
<dbReference type="Proteomes" id="UP000183371">
    <property type="component" value="Unassembled WGS sequence"/>
</dbReference>
<dbReference type="Pfam" id="PF00015">
    <property type="entry name" value="MCPsignal"/>
    <property type="match status" value="1"/>
</dbReference>
<evidence type="ECO:0000256" key="1">
    <source>
        <dbReference type="ARBA" id="ARBA00023224"/>
    </source>
</evidence>
<dbReference type="PROSITE" id="PS50111">
    <property type="entry name" value="CHEMOTAXIS_TRANSDUC_2"/>
    <property type="match status" value="1"/>
</dbReference>
<accession>A0A1I7DQ44</accession>
<organism evidence="4 5">
    <name type="scientific">Pseudovibrio denitrificans</name>
    <dbReference type="NCBI Taxonomy" id="258256"/>
    <lineage>
        <taxon>Bacteria</taxon>
        <taxon>Pseudomonadati</taxon>
        <taxon>Pseudomonadota</taxon>
        <taxon>Alphaproteobacteria</taxon>
        <taxon>Hyphomicrobiales</taxon>
        <taxon>Stappiaceae</taxon>
        <taxon>Pseudovibrio</taxon>
    </lineage>
</organism>
<dbReference type="InterPro" id="IPR025991">
    <property type="entry name" value="Chemoreceptor_zinc-bind_dom"/>
</dbReference>